<reference evidence="2" key="1">
    <citation type="submission" date="2014-09" db="EMBL/GenBank/DDBJ databases">
        <authorList>
            <person name="Magalhaes I.L.F."/>
            <person name="Oliveira U."/>
            <person name="Santos F.R."/>
            <person name="Vidigal T.H.D.A."/>
            <person name="Brescovit A.D."/>
            <person name="Santos A.J."/>
        </authorList>
    </citation>
    <scope>NUCLEOTIDE SEQUENCE</scope>
    <source>
        <tissue evidence="2">Shoot tissue taken approximately 20 cm above the soil surface</tissue>
    </source>
</reference>
<dbReference type="AlphaFoldDB" id="A0A0A8ZGS9"/>
<dbReference type="EMBL" id="GBRH01263838">
    <property type="protein sequence ID" value="JAD34057.1"/>
    <property type="molecule type" value="Transcribed_RNA"/>
</dbReference>
<sequence length="72" mass="8025">MPYSLNLPLQLAKMLDRPPKANAPAVKDRTWRSCATRKRWRRTPVSAEKAATPPSRLPGRSRAATRSVAASR</sequence>
<reference evidence="2" key="2">
    <citation type="journal article" date="2015" name="Data Brief">
        <title>Shoot transcriptome of the giant reed, Arundo donax.</title>
        <authorList>
            <person name="Barrero R.A."/>
            <person name="Guerrero F.D."/>
            <person name="Moolhuijzen P."/>
            <person name="Goolsby J.A."/>
            <person name="Tidwell J."/>
            <person name="Bellgard S.E."/>
            <person name="Bellgard M.I."/>
        </authorList>
    </citation>
    <scope>NUCLEOTIDE SEQUENCE</scope>
    <source>
        <tissue evidence="2">Shoot tissue taken approximately 20 cm above the soil surface</tissue>
    </source>
</reference>
<name>A0A0A8ZGS9_ARUDO</name>
<feature type="region of interest" description="Disordered" evidence="1">
    <location>
        <begin position="35"/>
        <end position="72"/>
    </location>
</feature>
<organism evidence="2">
    <name type="scientific">Arundo donax</name>
    <name type="common">Giant reed</name>
    <name type="synonym">Donax arundinaceus</name>
    <dbReference type="NCBI Taxonomy" id="35708"/>
    <lineage>
        <taxon>Eukaryota</taxon>
        <taxon>Viridiplantae</taxon>
        <taxon>Streptophyta</taxon>
        <taxon>Embryophyta</taxon>
        <taxon>Tracheophyta</taxon>
        <taxon>Spermatophyta</taxon>
        <taxon>Magnoliopsida</taxon>
        <taxon>Liliopsida</taxon>
        <taxon>Poales</taxon>
        <taxon>Poaceae</taxon>
        <taxon>PACMAD clade</taxon>
        <taxon>Arundinoideae</taxon>
        <taxon>Arundineae</taxon>
        <taxon>Arundo</taxon>
    </lineage>
</organism>
<protein>
    <submittedName>
        <fullName evidence="2">Uncharacterized protein</fullName>
    </submittedName>
</protein>
<evidence type="ECO:0000256" key="1">
    <source>
        <dbReference type="SAM" id="MobiDB-lite"/>
    </source>
</evidence>
<proteinExistence type="predicted"/>
<feature type="compositionally biased region" description="Low complexity" evidence="1">
    <location>
        <begin position="60"/>
        <end position="72"/>
    </location>
</feature>
<evidence type="ECO:0000313" key="2">
    <source>
        <dbReference type="EMBL" id="JAD34057.1"/>
    </source>
</evidence>
<accession>A0A0A8ZGS9</accession>